<dbReference type="SUPFAM" id="SSF53649">
    <property type="entry name" value="Alkaline phosphatase-like"/>
    <property type="match status" value="1"/>
</dbReference>
<comment type="caution">
    <text evidence="2">The sequence shown here is derived from an EMBL/GenBank/DDBJ whole genome shotgun (WGS) entry which is preliminary data.</text>
</comment>
<organism evidence="2 3">
    <name type="scientific">Phocaeicola intestinalis</name>
    <dbReference type="NCBI Taxonomy" id="2762212"/>
    <lineage>
        <taxon>Bacteria</taxon>
        <taxon>Pseudomonadati</taxon>
        <taxon>Bacteroidota</taxon>
        <taxon>Bacteroidia</taxon>
        <taxon>Bacteroidales</taxon>
        <taxon>Bacteroidaceae</taxon>
        <taxon>Phocaeicola</taxon>
    </lineage>
</organism>
<protein>
    <submittedName>
        <fullName evidence="2">Alkaline phosphatase family protein</fullName>
    </submittedName>
</protein>
<gene>
    <name evidence="2" type="ORF">H9625_16860</name>
</gene>
<evidence type="ECO:0000256" key="1">
    <source>
        <dbReference type="SAM" id="SignalP"/>
    </source>
</evidence>
<evidence type="ECO:0000313" key="3">
    <source>
        <dbReference type="Proteomes" id="UP000620874"/>
    </source>
</evidence>
<dbReference type="PANTHER" id="PTHR10151:SF120">
    <property type="entry name" value="BIS(5'-ADENOSYL)-TRIPHOSPHATASE"/>
    <property type="match status" value="1"/>
</dbReference>
<dbReference type="EMBL" id="JACSPP010000101">
    <property type="protein sequence ID" value="MBD8042074.1"/>
    <property type="molecule type" value="Genomic_DNA"/>
</dbReference>
<feature type="signal peptide" evidence="1">
    <location>
        <begin position="1"/>
        <end position="19"/>
    </location>
</feature>
<proteinExistence type="predicted"/>
<dbReference type="CDD" id="cd16018">
    <property type="entry name" value="Enpp"/>
    <property type="match status" value="1"/>
</dbReference>
<dbReference type="Gene3D" id="3.40.720.10">
    <property type="entry name" value="Alkaline Phosphatase, subunit A"/>
    <property type="match status" value="1"/>
</dbReference>
<feature type="chain" id="PRO_5045441115" evidence="1">
    <location>
        <begin position="20"/>
        <end position="448"/>
    </location>
</feature>
<dbReference type="Pfam" id="PF01663">
    <property type="entry name" value="Phosphodiest"/>
    <property type="match status" value="1"/>
</dbReference>
<name>A0ABR8YCX7_9BACT</name>
<dbReference type="PANTHER" id="PTHR10151">
    <property type="entry name" value="ECTONUCLEOTIDE PYROPHOSPHATASE/PHOSPHODIESTERASE"/>
    <property type="match status" value="1"/>
</dbReference>
<dbReference type="Gene3D" id="3.30.1360.180">
    <property type="match status" value="1"/>
</dbReference>
<sequence>MKKILFTLLLLATLLPAMAGNKHYTVIVSLDGFRWDYTKMYETPFFDQMAREGVQATMFPSFPSKTFPNHYTLATGLYPDHHGIIANSFWAADRGKMYAMNNPETRNDPSFYGGEPIWITAQKQGIKTGNVYWVGSDIAIKGQHPTYYKVYDDTPRLNYAERIAYVLEMLKKPEPERPQLIMAYFEDPDHYGHAFSPHSAETHRCITELDVLMKQLWDGIQLLPFAEDVNLIVTSDHGMATISPDRCVSISQYLKPEWYERINDNLPAQIYAKAGCTDSIYNALQGLEHVRVWKKANIPAYLHYGSNAYIGDIIVLPDLGWLVTDDTDFNVGGAHGFDPTYDDMQVMFRACGPDFKKGYTASKFHNVSIYSLLAYLLGITPEKTDGSLEEVKGMLKALPAQSSTSEAVLISFDKFVKHDLYECNLYHSFCGFSKEFIIDGQPSEVFQP</sequence>
<dbReference type="Proteomes" id="UP000620874">
    <property type="component" value="Unassembled WGS sequence"/>
</dbReference>
<accession>A0ABR8YCX7</accession>
<dbReference type="RefSeq" id="WP_191765480.1">
    <property type="nucleotide sequence ID" value="NZ_JACSPP010000101.1"/>
</dbReference>
<evidence type="ECO:0000313" key="2">
    <source>
        <dbReference type="EMBL" id="MBD8042074.1"/>
    </source>
</evidence>
<dbReference type="InterPro" id="IPR002591">
    <property type="entry name" value="Phosphodiest/P_Trfase"/>
</dbReference>
<dbReference type="InterPro" id="IPR017850">
    <property type="entry name" value="Alkaline_phosphatase_core_sf"/>
</dbReference>
<keyword evidence="3" id="KW-1185">Reference proteome</keyword>
<reference evidence="2 3" key="1">
    <citation type="submission" date="2020-08" db="EMBL/GenBank/DDBJ databases">
        <title>A Genomic Blueprint of the Chicken Gut Microbiome.</title>
        <authorList>
            <person name="Gilroy R."/>
            <person name="Ravi A."/>
            <person name="Getino M."/>
            <person name="Pursley I."/>
            <person name="Horton D.L."/>
            <person name="Alikhan N.-F."/>
            <person name="Baker D."/>
            <person name="Gharbi K."/>
            <person name="Hall N."/>
            <person name="Watson M."/>
            <person name="Adriaenssens E.M."/>
            <person name="Foster-Nyarko E."/>
            <person name="Jarju S."/>
            <person name="Secka A."/>
            <person name="Antonio M."/>
            <person name="Oren A."/>
            <person name="Chaudhuri R."/>
            <person name="La Ragione R.M."/>
            <person name="Hildebrand F."/>
            <person name="Pallen M.J."/>
        </authorList>
    </citation>
    <scope>NUCLEOTIDE SEQUENCE [LARGE SCALE GENOMIC DNA]</scope>
    <source>
        <strain evidence="2 3">Sa1CVN1</strain>
    </source>
</reference>
<keyword evidence="1" id="KW-0732">Signal</keyword>